<dbReference type="PRINTS" id="PR01437">
    <property type="entry name" value="NUOXDRDTASE4"/>
</dbReference>
<feature type="transmembrane region" description="Helical" evidence="7">
    <location>
        <begin position="186"/>
        <end position="207"/>
    </location>
</feature>
<gene>
    <name evidence="9" type="ORF">EV383_5430</name>
</gene>
<dbReference type="RefSeq" id="WP_130292486.1">
    <property type="nucleotide sequence ID" value="NZ_SHKL01000001.1"/>
</dbReference>
<feature type="transmembrane region" description="Helical" evidence="7">
    <location>
        <begin position="359"/>
        <end position="378"/>
    </location>
</feature>
<evidence type="ECO:0000256" key="4">
    <source>
        <dbReference type="ARBA" id="ARBA00022989"/>
    </source>
</evidence>
<dbReference type="AlphaFoldDB" id="A0A4Q7V1T7"/>
<organism evidence="9 10">
    <name type="scientific">Pseudonocardia sediminis</name>
    <dbReference type="NCBI Taxonomy" id="1397368"/>
    <lineage>
        <taxon>Bacteria</taxon>
        <taxon>Bacillati</taxon>
        <taxon>Actinomycetota</taxon>
        <taxon>Actinomycetes</taxon>
        <taxon>Pseudonocardiales</taxon>
        <taxon>Pseudonocardiaceae</taxon>
        <taxon>Pseudonocardia</taxon>
    </lineage>
</organism>
<feature type="transmembrane region" description="Helical" evidence="7">
    <location>
        <begin position="18"/>
        <end position="35"/>
    </location>
</feature>
<dbReference type="GO" id="GO:0008137">
    <property type="term" value="F:NADH dehydrogenase (ubiquinone) activity"/>
    <property type="evidence" value="ECO:0007669"/>
    <property type="project" value="InterPro"/>
</dbReference>
<evidence type="ECO:0000256" key="7">
    <source>
        <dbReference type="SAM" id="Phobius"/>
    </source>
</evidence>
<feature type="transmembrane region" description="Helical" evidence="7">
    <location>
        <begin position="434"/>
        <end position="454"/>
    </location>
</feature>
<dbReference type="EMBL" id="SHKL01000001">
    <property type="protein sequence ID" value="RZT88487.1"/>
    <property type="molecule type" value="Genomic_DNA"/>
</dbReference>
<feature type="transmembrane region" description="Helical" evidence="7">
    <location>
        <begin position="390"/>
        <end position="414"/>
    </location>
</feature>
<evidence type="ECO:0000256" key="5">
    <source>
        <dbReference type="ARBA" id="ARBA00023136"/>
    </source>
</evidence>
<feature type="transmembrane region" description="Helical" evidence="7">
    <location>
        <begin position="130"/>
        <end position="148"/>
    </location>
</feature>
<dbReference type="GO" id="GO:0042773">
    <property type="term" value="P:ATP synthesis coupled electron transport"/>
    <property type="evidence" value="ECO:0007669"/>
    <property type="project" value="InterPro"/>
</dbReference>
<dbReference type="InterPro" id="IPR003918">
    <property type="entry name" value="NADH_UbQ_OxRdtase"/>
</dbReference>
<evidence type="ECO:0000256" key="1">
    <source>
        <dbReference type="ARBA" id="ARBA00004127"/>
    </source>
</evidence>
<reference evidence="9 10" key="1">
    <citation type="submission" date="2019-02" db="EMBL/GenBank/DDBJ databases">
        <title>Sequencing the genomes of 1000 actinobacteria strains.</title>
        <authorList>
            <person name="Klenk H.-P."/>
        </authorList>
    </citation>
    <scope>NUCLEOTIDE SEQUENCE [LARGE SCALE GENOMIC DNA]</scope>
    <source>
        <strain evidence="9 10">DSM 45779</strain>
    </source>
</reference>
<name>A0A4Q7V1T7_PSEST</name>
<protein>
    <submittedName>
        <fullName evidence="9">NADH dehydrogenase subunit M</fullName>
    </submittedName>
</protein>
<keyword evidence="10" id="KW-1185">Reference proteome</keyword>
<sequence length="552" mass="57706">MQSDVAVPPIVPGSGGNVLLIVLLLLPLVGSLVMYPLRANVSLAKGVAMGVALVELVLVVVAWAGYDTAAAAAGTRFQLEFSATWIPAFGTHIAFGVDGVALVMIALTAFLVPILMLFAWAEKLPEGRTASGYFGLLLATQAMLVGVFAATDVFLFYVFFEAMLIPMYFLIGRFGGPNRQYAAVKFFLYSLLGGLIMLASLIGLYVVSGEQLGQGTFTWAELQAMAASVPTSTQIWLFLGFFVAFAIKAPLFPFHTWLPDAGAEAPIVGAVLLVGVLDKVATFGFLRYCLPLFPAASQTLAPLVLTMAVVGILYAALLAVGQTDMSRFVSYTSIAHFGFIALGIFAFSSQAFAGATLYMVNHGLSTGMLFVMVGLLITRGGSRKIADYGGVAKLAPLLAGCLLVAGMSSLALPGTNSFVSEFLVLIGSFPNEPVFTIIATVGIIFAALYVLWFYQRTMQGPVRGDAVTGVLEGAGAGGPGAMVDPGVAAKRAGTGFPDLGRREIAVVTPLIVAIVVLGFFPAPLLDVINPSVTATMQEVGLADPVPVGGTAR</sequence>
<comment type="caution">
    <text evidence="9">The sequence shown here is derived from an EMBL/GenBank/DDBJ whole genome shotgun (WGS) entry which is preliminary data.</text>
</comment>
<dbReference type="OrthoDB" id="9768329at2"/>
<evidence type="ECO:0000256" key="3">
    <source>
        <dbReference type="ARBA" id="ARBA00022692"/>
    </source>
</evidence>
<keyword evidence="5 7" id="KW-0472">Membrane</keyword>
<dbReference type="NCBIfam" id="TIGR01972">
    <property type="entry name" value="NDH_I_M"/>
    <property type="match status" value="1"/>
</dbReference>
<proteinExistence type="inferred from homology"/>
<dbReference type="GO" id="GO:0016020">
    <property type="term" value="C:membrane"/>
    <property type="evidence" value="ECO:0007669"/>
    <property type="project" value="UniProtKB-SubCell"/>
</dbReference>
<accession>A0A4Q7V1T7</accession>
<feature type="transmembrane region" description="Helical" evidence="7">
    <location>
        <begin position="266"/>
        <end position="288"/>
    </location>
</feature>
<evidence type="ECO:0000259" key="8">
    <source>
        <dbReference type="Pfam" id="PF00361"/>
    </source>
</evidence>
<feature type="transmembrane region" description="Helical" evidence="7">
    <location>
        <begin position="300"/>
        <end position="321"/>
    </location>
</feature>
<feature type="transmembrane region" description="Helical" evidence="7">
    <location>
        <begin position="154"/>
        <end position="174"/>
    </location>
</feature>
<evidence type="ECO:0000256" key="2">
    <source>
        <dbReference type="ARBA" id="ARBA00009025"/>
    </source>
</evidence>
<dbReference type="NCBIfam" id="NF004500">
    <property type="entry name" value="PRK05846.1-4"/>
    <property type="match status" value="1"/>
</dbReference>
<comment type="subcellular location">
    <subcellularLocation>
        <location evidence="1">Endomembrane system</location>
        <topology evidence="1">Multi-pass membrane protein</topology>
    </subcellularLocation>
    <subcellularLocation>
        <location evidence="6">Membrane</location>
        <topology evidence="6">Multi-pass membrane protein</topology>
    </subcellularLocation>
</comment>
<feature type="transmembrane region" description="Helical" evidence="7">
    <location>
        <begin position="47"/>
        <end position="66"/>
    </location>
</feature>
<evidence type="ECO:0000313" key="9">
    <source>
        <dbReference type="EMBL" id="RZT88487.1"/>
    </source>
</evidence>
<dbReference type="PANTHER" id="PTHR43507">
    <property type="entry name" value="NADH-UBIQUINONE OXIDOREDUCTASE CHAIN 4"/>
    <property type="match status" value="1"/>
</dbReference>
<keyword evidence="4 7" id="KW-1133">Transmembrane helix</keyword>
<dbReference type="InterPro" id="IPR001750">
    <property type="entry name" value="ND/Mrp_TM"/>
</dbReference>
<dbReference type="Proteomes" id="UP000291591">
    <property type="component" value="Unassembled WGS sequence"/>
</dbReference>
<comment type="similarity">
    <text evidence="2">Belongs to the complex I subunit 4 family.</text>
</comment>
<dbReference type="Pfam" id="PF00361">
    <property type="entry name" value="Proton_antipo_M"/>
    <property type="match status" value="1"/>
</dbReference>
<dbReference type="GO" id="GO:0003954">
    <property type="term" value="F:NADH dehydrogenase activity"/>
    <property type="evidence" value="ECO:0007669"/>
    <property type="project" value="TreeGrafter"/>
</dbReference>
<keyword evidence="3 6" id="KW-0812">Transmembrane</keyword>
<evidence type="ECO:0000256" key="6">
    <source>
        <dbReference type="RuleBase" id="RU000320"/>
    </source>
</evidence>
<feature type="transmembrane region" description="Helical" evidence="7">
    <location>
        <begin position="86"/>
        <end position="118"/>
    </location>
</feature>
<dbReference type="GO" id="GO:0015990">
    <property type="term" value="P:electron transport coupled proton transport"/>
    <property type="evidence" value="ECO:0007669"/>
    <property type="project" value="TreeGrafter"/>
</dbReference>
<feature type="transmembrane region" description="Helical" evidence="7">
    <location>
        <begin position="504"/>
        <end position="522"/>
    </location>
</feature>
<dbReference type="PANTHER" id="PTHR43507:SF1">
    <property type="entry name" value="NADH-UBIQUINONE OXIDOREDUCTASE CHAIN 4"/>
    <property type="match status" value="1"/>
</dbReference>
<feature type="transmembrane region" description="Helical" evidence="7">
    <location>
        <begin position="328"/>
        <end position="347"/>
    </location>
</feature>
<feature type="domain" description="NADH:quinone oxidoreductase/Mrp antiporter transmembrane" evidence="8">
    <location>
        <begin position="150"/>
        <end position="443"/>
    </location>
</feature>
<dbReference type="GO" id="GO:0048039">
    <property type="term" value="F:ubiquinone binding"/>
    <property type="evidence" value="ECO:0007669"/>
    <property type="project" value="TreeGrafter"/>
</dbReference>
<evidence type="ECO:0000313" key="10">
    <source>
        <dbReference type="Proteomes" id="UP000291591"/>
    </source>
</evidence>
<dbReference type="InterPro" id="IPR010227">
    <property type="entry name" value="NADH_Q_OxRdtase_chainM/4"/>
</dbReference>
<feature type="transmembrane region" description="Helical" evidence="7">
    <location>
        <begin position="235"/>
        <end position="254"/>
    </location>
</feature>
<dbReference type="GO" id="GO:0012505">
    <property type="term" value="C:endomembrane system"/>
    <property type="evidence" value="ECO:0007669"/>
    <property type="project" value="UniProtKB-SubCell"/>
</dbReference>